<evidence type="ECO:0000313" key="2">
    <source>
        <dbReference type="Proteomes" id="UP001367508"/>
    </source>
</evidence>
<gene>
    <name evidence="1" type="ORF">VNO77_02894</name>
</gene>
<keyword evidence="2" id="KW-1185">Reference proteome</keyword>
<sequence>MHEKEDSLSFLSSGEEMIFSEAKNLRVGFSVAWSLEEEQGKHVNSRQKDEVNKRRRNLTGCGERRGALRGCYNRISSGFANIPRLVGKVQALRADGQLRGPNMEDCYSFGPKWVVTNPSYLCKHSIQYIPPWAGSFTPYSIRQRASHARPLVVGSLCKYLLPSSRDDTADSVWAWSRKLVPVFHCLDFSKG</sequence>
<dbReference type="EMBL" id="JAYMYQ010000001">
    <property type="protein sequence ID" value="KAK7360877.1"/>
    <property type="molecule type" value="Genomic_DNA"/>
</dbReference>
<evidence type="ECO:0000313" key="1">
    <source>
        <dbReference type="EMBL" id="KAK7360877.1"/>
    </source>
</evidence>
<dbReference type="AlphaFoldDB" id="A0AAN9MZ05"/>
<reference evidence="1 2" key="1">
    <citation type="submission" date="2024-01" db="EMBL/GenBank/DDBJ databases">
        <title>The genomes of 5 underutilized Papilionoideae crops provide insights into root nodulation and disease resistanc.</title>
        <authorList>
            <person name="Jiang F."/>
        </authorList>
    </citation>
    <scope>NUCLEOTIDE SEQUENCE [LARGE SCALE GENOMIC DNA]</scope>
    <source>
        <strain evidence="1">LVBAO_FW01</strain>
        <tissue evidence="1">Leaves</tissue>
    </source>
</reference>
<protein>
    <submittedName>
        <fullName evidence="1">Uncharacterized protein</fullName>
    </submittedName>
</protein>
<dbReference type="Proteomes" id="UP001367508">
    <property type="component" value="Unassembled WGS sequence"/>
</dbReference>
<comment type="caution">
    <text evidence="1">The sequence shown here is derived from an EMBL/GenBank/DDBJ whole genome shotgun (WGS) entry which is preliminary data.</text>
</comment>
<name>A0AAN9MZ05_CANGL</name>
<proteinExistence type="predicted"/>
<accession>A0AAN9MZ05</accession>
<organism evidence="1 2">
    <name type="scientific">Canavalia gladiata</name>
    <name type="common">Sword bean</name>
    <name type="synonym">Dolichos gladiatus</name>
    <dbReference type="NCBI Taxonomy" id="3824"/>
    <lineage>
        <taxon>Eukaryota</taxon>
        <taxon>Viridiplantae</taxon>
        <taxon>Streptophyta</taxon>
        <taxon>Embryophyta</taxon>
        <taxon>Tracheophyta</taxon>
        <taxon>Spermatophyta</taxon>
        <taxon>Magnoliopsida</taxon>
        <taxon>eudicotyledons</taxon>
        <taxon>Gunneridae</taxon>
        <taxon>Pentapetalae</taxon>
        <taxon>rosids</taxon>
        <taxon>fabids</taxon>
        <taxon>Fabales</taxon>
        <taxon>Fabaceae</taxon>
        <taxon>Papilionoideae</taxon>
        <taxon>50 kb inversion clade</taxon>
        <taxon>NPAAA clade</taxon>
        <taxon>indigoferoid/millettioid clade</taxon>
        <taxon>Phaseoleae</taxon>
        <taxon>Canavalia</taxon>
    </lineage>
</organism>